<evidence type="ECO:0000313" key="2">
    <source>
        <dbReference type="Proteomes" id="UP000631114"/>
    </source>
</evidence>
<organism evidence="1 2">
    <name type="scientific">Coptis chinensis</name>
    <dbReference type="NCBI Taxonomy" id="261450"/>
    <lineage>
        <taxon>Eukaryota</taxon>
        <taxon>Viridiplantae</taxon>
        <taxon>Streptophyta</taxon>
        <taxon>Embryophyta</taxon>
        <taxon>Tracheophyta</taxon>
        <taxon>Spermatophyta</taxon>
        <taxon>Magnoliopsida</taxon>
        <taxon>Ranunculales</taxon>
        <taxon>Ranunculaceae</taxon>
        <taxon>Coptidoideae</taxon>
        <taxon>Coptis</taxon>
    </lineage>
</organism>
<dbReference type="EMBL" id="JADFTS010000002">
    <property type="protein sequence ID" value="KAF9621362.1"/>
    <property type="molecule type" value="Genomic_DNA"/>
</dbReference>
<proteinExistence type="predicted"/>
<gene>
    <name evidence="1" type="ORF">IFM89_020021</name>
</gene>
<sequence length="66" mass="7028">MVNTFGTIGYTNEVKSVEMHHEALQQPLPGDNGGFKVEIVAFIQLSATSIGVSQLVLARSILSAIV</sequence>
<protein>
    <submittedName>
        <fullName evidence="1">Uncharacterized protein</fullName>
    </submittedName>
</protein>
<dbReference type="InterPro" id="IPR009000">
    <property type="entry name" value="Transl_B-barrel_sf"/>
</dbReference>
<accession>A0A835ISA4</accession>
<dbReference type="Gene3D" id="2.40.30.10">
    <property type="entry name" value="Translation factors"/>
    <property type="match status" value="1"/>
</dbReference>
<dbReference type="Proteomes" id="UP000631114">
    <property type="component" value="Unassembled WGS sequence"/>
</dbReference>
<evidence type="ECO:0000313" key="1">
    <source>
        <dbReference type="EMBL" id="KAF9621362.1"/>
    </source>
</evidence>
<dbReference type="SUPFAM" id="SSF50447">
    <property type="entry name" value="Translation proteins"/>
    <property type="match status" value="1"/>
</dbReference>
<dbReference type="AlphaFoldDB" id="A0A835ISA4"/>
<name>A0A835ISA4_9MAGN</name>
<dbReference type="OrthoDB" id="10551032at2759"/>
<reference evidence="1 2" key="1">
    <citation type="submission" date="2020-10" db="EMBL/GenBank/DDBJ databases">
        <title>The Coptis chinensis genome and diversification of protoberbering-type alkaloids.</title>
        <authorList>
            <person name="Wang B."/>
            <person name="Shu S."/>
            <person name="Song C."/>
            <person name="Liu Y."/>
        </authorList>
    </citation>
    <scope>NUCLEOTIDE SEQUENCE [LARGE SCALE GENOMIC DNA]</scope>
    <source>
        <strain evidence="1">HL-2020</strain>
        <tissue evidence="1">Leaf</tissue>
    </source>
</reference>
<keyword evidence="2" id="KW-1185">Reference proteome</keyword>
<comment type="caution">
    <text evidence="1">The sequence shown here is derived from an EMBL/GenBank/DDBJ whole genome shotgun (WGS) entry which is preliminary data.</text>
</comment>